<dbReference type="Proteomes" id="UP000199079">
    <property type="component" value="Unassembled WGS sequence"/>
</dbReference>
<dbReference type="AlphaFoldDB" id="A0A1H3HJS4"/>
<dbReference type="EMBL" id="FNPC01000003">
    <property type="protein sequence ID" value="SDY15737.1"/>
    <property type="molecule type" value="Genomic_DNA"/>
</dbReference>
<name>A0A1H3HJS4_9EURY</name>
<dbReference type="InterPro" id="IPR058267">
    <property type="entry name" value="DUF7961"/>
</dbReference>
<evidence type="ECO:0000313" key="2">
    <source>
        <dbReference type="EMBL" id="SDY15737.1"/>
    </source>
</evidence>
<dbReference type="OrthoDB" id="291960at2157"/>
<reference evidence="3" key="1">
    <citation type="submission" date="2016-10" db="EMBL/GenBank/DDBJ databases">
        <authorList>
            <person name="Varghese N."/>
            <person name="Submissions S."/>
        </authorList>
    </citation>
    <scope>NUCLEOTIDE SEQUENCE [LARGE SCALE GENOMIC DNA]</scope>
    <source>
        <strain evidence="3">DC30,IBRC 10041,KCTC 4046</strain>
    </source>
</reference>
<dbReference type="Pfam" id="PF25905">
    <property type="entry name" value="DUF7961"/>
    <property type="match status" value="1"/>
</dbReference>
<keyword evidence="3" id="KW-1185">Reference proteome</keyword>
<organism evidence="2 3">
    <name type="scientific">Halopenitus persicus</name>
    <dbReference type="NCBI Taxonomy" id="1048396"/>
    <lineage>
        <taxon>Archaea</taxon>
        <taxon>Methanobacteriati</taxon>
        <taxon>Methanobacteriota</taxon>
        <taxon>Stenosarchaea group</taxon>
        <taxon>Halobacteria</taxon>
        <taxon>Halobacteriales</taxon>
        <taxon>Haloferacaceae</taxon>
        <taxon>Halopenitus</taxon>
    </lineage>
</organism>
<gene>
    <name evidence="2" type="ORF">SAMN05216564_103311</name>
</gene>
<sequence length="133" mass="13952">MSTTDSTSVDGPIAGCRPADVEPVVVDGTDLESTAPEYLRDLKSELSQRGYQPAALAVRACFAEDCSLATQEEADRLRGFVRAAAFLGAGRIEIAIEDVAEPETVEPAIAALSERAAREGVTLRLTGDAEIAG</sequence>
<dbReference type="Gene3D" id="3.20.20.150">
    <property type="entry name" value="Divalent-metal-dependent TIM barrel enzymes"/>
    <property type="match status" value="1"/>
</dbReference>
<dbReference type="RefSeq" id="WP_092731648.1">
    <property type="nucleotide sequence ID" value="NZ_FNPC01000003.1"/>
</dbReference>
<protein>
    <recommendedName>
        <fullName evidence="1">DUF7961 domain-containing protein</fullName>
    </recommendedName>
</protein>
<feature type="domain" description="DUF7961" evidence="1">
    <location>
        <begin position="20"/>
        <end position="124"/>
    </location>
</feature>
<evidence type="ECO:0000259" key="1">
    <source>
        <dbReference type="Pfam" id="PF25905"/>
    </source>
</evidence>
<accession>A0A1H3HJS4</accession>
<proteinExistence type="predicted"/>
<evidence type="ECO:0000313" key="3">
    <source>
        <dbReference type="Proteomes" id="UP000199079"/>
    </source>
</evidence>